<evidence type="ECO:0000313" key="7">
    <source>
        <dbReference type="Proteomes" id="UP001595075"/>
    </source>
</evidence>
<keyword evidence="4 5" id="KW-0472">Membrane</keyword>
<comment type="subcellular location">
    <subcellularLocation>
        <location evidence="1">Membrane</location>
        <topology evidence="1">Multi-pass membrane protein</topology>
    </subcellularLocation>
</comment>
<protein>
    <recommendedName>
        <fullName evidence="8">RTA1-like protein</fullName>
    </recommendedName>
</protein>
<dbReference type="EMBL" id="JAZHXI010000012">
    <property type="protein sequence ID" value="KAL2065415.1"/>
    <property type="molecule type" value="Genomic_DNA"/>
</dbReference>
<feature type="transmembrane region" description="Helical" evidence="5">
    <location>
        <begin position="82"/>
        <end position="102"/>
    </location>
</feature>
<evidence type="ECO:0000313" key="6">
    <source>
        <dbReference type="EMBL" id="KAL2065415.1"/>
    </source>
</evidence>
<evidence type="ECO:0000256" key="4">
    <source>
        <dbReference type="ARBA" id="ARBA00023136"/>
    </source>
</evidence>
<reference evidence="6 7" key="1">
    <citation type="journal article" date="2024" name="Commun. Biol.">
        <title>Comparative genomic analysis of thermophilic fungi reveals convergent evolutionary adaptations and gene losses.</title>
        <authorList>
            <person name="Steindorff A.S."/>
            <person name="Aguilar-Pontes M.V."/>
            <person name="Robinson A.J."/>
            <person name="Andreopoulos B."/>
            <person name="LaButti K."/>
            <person name="Kuo A."/>
            <person name="Mondo S."/>
            <person name="Riley R."/>
            <person name="Otillar R."/>
            <person name="Haridas S."/>
            <person name="Lipzen A."/>
            <person name="Grimwood J."/>
            <person name="Schmutz J."/>
            <person name="Clum A."/>
            <person name="Reid I.D."/>
            <person name="Moisan M.C."/>
            <person name="Butler G."/>
            <person name="Nguyen T.T.M."/>
            <person name="Dewar K."/>
            <person name="Conant G."/>
            <person name="Drula E."/>
            <person name="Henrissat B."/>
            <person name="Hansel C."/>
            <person name="Singer S."/>
            <person name="Hutchinson M.I."/>
            <person name="de Vries R.P."/>
            <person name="Natvig D.O."/>
            <person name="Powell A.J."/>
            <person name="Tsang A."/>
            <person name="Grigoriev I.V."/>
        </authorList>
    </citation>
    <scope>NUCLEOTIDE SEQUENCE [LARGE SCALE GENOMIC DNA]</scope>
    <source>
        <strain evidence="6 7">CBS 494.80</strain>
    </source>
</reference>
<name>A0ABR4C644_9HELO</name>
<gene>
    <name evidence="6" type="ORF">VTL71DRAFT_3085</name>
</gene>
<evidence type="ECO:0000256" key="3">
    <source>
        <dbReference type="ARBA" id="ARBA00022989"/>
    </source>
</evidence>
<evidence type="ECO:0008006" key="8">
    <source>
        <dbReference type="Google" id="ProtNLM"/>
    </source>
</evidence>
<dbReference type="Pfam" id="PF04479">
    <property type="entry name" value="RTA1"/>
    <property type="match status" value="2"/>
</dbReference>
<proteinExistence type="predicted"/>
<evidence type="ECO:0000256" key="5">
    <source>
        <dbReference type="SAM" id="Phobius"/>
    </source>
</evidence>
<feature type="transmembrane region" description="Helical" evidence="5">
    <location>
        <begin position="20"/>
        <end position="40"/>
    </location>
</feature>
<sequence>MFAKCLPIDDPANQWKYCPSVPAAFILFVLFACSTMFHIYQAFRYKKAFCWVLIMGGLWEKLSFASRIASAHNPTKKGIYDASFLLLIISPLLINAFDYMLLGRMVTFYLPDDKLAGIRGSKMGVIFVCFDIISFVVQIGGGLISLSKTAKTANLGLHVYTGGVIFQQLLIICFLALTVKFKTALRRDFRILFRIVEFPFSQGTSINQYINHHEFFVYVFDAVPMFFALLLMNVWHPGKTLKDDVKGYSRSQSEDRVLQTYGYESRTGPQYIGQQYSQVDRR</sequence>
<dbReference type="Proteomes" id="UP001595075">
    <property type="component" value="Unassembled WGS sequence"/>
</dbReference>
<dbReference type="PROSITE" id="PS51257">
    <property type="entry name" value="PROKAR_LIPOPROTEIN"/>
    <property type="match status" value="1"/>
</dbReference>
<keyword evidence="2 5" id="KW-0812">Transmembrane</keyword>
<dbReference type="PANTHER" id="PTHR31465">
    <property type="entry name" value="PROTEIN RTA1-RELATED"/>
    <property type="match status" value="1"/>
</dbReference>
<feature type="transmembrane region" description="Helical" evidence="5">
    <location>
        <begin position="49"/>
        <end position="70"/>
    </location>
</feature>
<evidence type="ECO:0000256" key="2">
    <source>
        <dbReference type="ARBA" id="ARBA00022692"/>
    </source>
</evidence>
<organism evidence="6 7">
    <name type="scientific">Oculimacula yallundae</name>
    <dbReference type="NCBI Taxonomy" id="86028"/>
    <lineage>
        <taxon>Eukaryota</taxon>
        <taxon>Fungi</taxon>
        <taxon>Dikarya</taxon>
        <taxon>Ascomycota</taxon>
        <taxon>Pezizomycotina</taxon>
        <taxon>Leotiomycetes</taxon>
        <taxon>Helotiales</taxon>
        <taxon>Ploettnerulaceae</taxon>
        <taxon>Oculimacula</taxon>
    </lineage>
</organism>
<keyword evidence="7" id="KW-1185">Reference proteome</keyword>
<feature type="transmembrane region" description="Helical" evidence="5">
    <location>
        <begin position="216"/>
        <end position="235"/>
    </location>
</feature>
<dbReference type="InterPro" id="IPR007568">
    <property type="entry name" value="RTA1"/>
</dbReference>
<feature type="transmembrane region" description="Helical" evidence="5">
    <location>
        <begin position="123"/>
        <end position="145"/>
    </location>
</feature>
<dbReference type="PANTHER" id="PTHR31465:SF15">
    <property type="entry name" value="LIPID TRANSPORTER ATNI-RELATED"/>
    <property type="match status" value="1"/>
</dbReference>
<comment type="caution">
    <text evidence="6">The sequence shown here is derived from an EMBL/GenBank/DDBJ whole genome shotgun (WGS) entry which is preliminary data.</text>
</comment>
<feature type="transmembrane region" description="Helical" evidence="5">
    <location>
        <begin position="157"/>
        <end position="179"/>
    </location>
</feature>
<accession>A0ABR4C644</accession>
<evidence type="ECO:0000256" key="1">
    <source>
        <dbReference type="ARBA" id="ARBA00004141"/>
    </source>
</evidence>
<keyword evidence="3 5" id="KW-1133">Transmembrane helix</keyword>